<evidence type="ECO:0000256" key="8">
    <source>
        <dbReference type="ARBA" id="ARBA00023136"/>
    </source>
</evidence>
<dbReference type="OrthoDB" id="1706229at2759"/>
<proteinExistence type="inferred from homology"/>
<dbReference type="GO" id="GO:0016705">
    <property type="term" value="F:oxidoreductase activity, acting on paired donors, with incorporation or reduction of molecular oxygen"/>
    <property type="evidence" value="ECO:0007669"/>
    <property type="project" value="UniProtKB-ARBA"/>
</dbReference>
<evidence type="ECO:0000256" key="5">
    <source>
        <dbReference type="ARBA" id="ARBA00023002"/>
    </source>
</evidence>
<evidence type="ECO:0000256" key="2">
    <source>
        <dbReference type="ARBA" id="ARBA00010617"/>
    </source>
</evidence>
<keyword evidence="8" id="KW-0472">Membrane</keyword>
<keyword evidence="5" id="KW-0560">Oxidoreductase</keyword>
<dbReference type="Proteomes" id="UP000237105">
    <property type="component" value="Unassembled WGS sequence"/>
</dbReference>
<keyword evidence="4" id="KW-0479">Metal-binding</keyword>
<comment type="subcellular location">
    <subcellularLocation>
        <location evidence="1">Membrane</location>
        <topology evidence="1">Single-pass membrane protein</topology>
    </subcellularLocation>
</comment>
<dbReference type="AlphaFoldDB" id="A0A2P5A758"/>
<name>A0A2P5A758_PARAD</name>
<comment type="similarity">
    <text evidence="2">Belongs to the cytochrome P450 family.</text>
</comment>
<evidence type="ECO:0000256" key="6">
    <source>
        <dbReference type="ARBA" id="ARBA00023004"/>
    </source>
</evidence>
<dbReference type="GO" id="GO:0004497">
    <property type="term" value="F:monooxygenase activity"/>
    <property type="evidence" value="ECO:0007669"/>
    <property type="project" value="UniProtKB-KW"/>
</dbReference>
<dbReference type="InterPro" id="IPR050665">
    <property type="entry name" value="Cytochrome_P450_Monooxygen"/>
</dbReference>
<evidence type="ECO:0000256" key="7">
    <source>
        <dbReference type="ARBA" id="ARBA00023033"/>
    </source>
</evidence>
<evidence type="ECO:0000313" key="9">
    <source>
        <dbReference type="EMBL" id="PON32368.1"/>
    </source>
</evidence>
<protein>
    <submittedName>
        <fullName evidence="9">Uncharacterized protein</fullName>
    </submittedName>
</protein>
<keyword evidence="10" id="KW-1185">Reference proteome</keyword>
<keyword evidence="3" id="KW-0349">Heme</keyword>
<evidence type="ECO:0000256" key="4">
    <source>
        <dbReference type="ARBA" id="ARBA00022723"/>
    </source>
</evidence>
<dbReference type="PANTHER" id="PTHR24282:SF252">
    <property type="entry name" value="CYTOCHROME P450"/>
    <property type="match status" value="1"/>
</dbReference>
<gene>
    <name evidence="9" type="ORF">PanWU01x14_361940</name>
</gene>
<reference evidence="10" key="1">
    <citation type="submission" date="2016-06" db="EMBL/GenBank/DDBJ databases">
        <title>Parallel loss of symbiosis genes in relatives of nitrogen-fixing non-legume Parasponia.</title>
        <authorList>
            <person name="Van Velzen R."/>
            <person name="Holmer R."/>
            <person name="Bu F."/>
            <person name="Rutten L."/>
            <person name="Van Zeijl A."/>
            <person name="Liu W."/>
            <person name="Santuari L."/>
            <person name="Cao Q."/>
            <person name="Sharma T."/>
            <person name="Shen D."/>
            <person name="Roswanjaya Y."/>
            <person name="Wardhani T."/>
            <person name="Kalhor M.S."/>
            <person name="Jansen J."/>
            <person name="Van den Hoogen J."/>
            <person name="Gungor B."/>
            <person name="Hartog M."/>
            <person name="Hontelez J."/>
            <person name="Verver J."/>
            <person name="Yang W.-C."/>
            <person name="Schijlen E."/>
            <person name="Repin R."/>
            <person name="Schilthuizen M."/>
            <person name="Schranz E."/>
            <person name="Heidstra R."/>
            <person name="Miyata K."/>
            <person name="Fedorova E."/>
            <person name="Kohlen W."/>
            <person name="Bisseling T."/>
            <person name="Smit S."/>
            <person name="Geurts R."/>
        </authorList>
    </citation>
    <scope>NUCLEOTIDE SEQUENCE [LARGE SCALE GENOMIC DNA]</scope>
    <source>
        <strain evidence="10">cv. WU1-14</strain>
    </source>
</reference>
<evidence type="ECO:0000313" key="10">
    <source>
        <dbReference type="Proteomes" id="UP000237105"/>
    </source>
</evidence>
<evidence type="ECO:0000256" key="3">
    <source>
        <dbReference type="ARBA" id="ARBA00022617"/>
    </source>
</evidence>
<keyword evidence="7" id="KW-0503">Monooxygenase</keyword>
<dbReference type="EMBL" id="JXTB01000825">
    <property type="protein sequence ID" value="PON32368.1"/>
    <property type="molecule type" value="Genomic_DNA"/>
</dbReference>
<dbReference type="GO" id="GO:0046872">
    <property type="term" value="F:metal ion binding"/>
    <property type="evidence" value="ECO:0007669"/>
    <property type="project" value="UniProtKB-KW"/>
</dbReference>
<feature type="non-terminal residue" evidence="9">
    <location>
        <position position="1"/>
    </location>
</feature>
<evidence type="ECO:0000256" key="1">
    <source>
        <dbReference type="ARBA" id="ARBA00004167"/>
    </source>
</evidence>
<comment type="caution">
    <text evidence="9">The sequence shown here is derived from an EMBL/GenBank/DDBJ whole genome shotgun (WGS) entry which is preliminary data.</text>
</comment>
<sequence length="137" mass="15491">GMMNLMVESRIRLVNTWTSQQIEIEGGVADIQVDDFMIGFSKELISRACFGSNYSKGGEIFLNLRGLEENMTKRTIFNGIPISRFEASDLDQDHDVDQIAVDNFKTIYLAEYETAAVSTAWTLPRIQNGKPEFESRS</sequence>
<organism evidence="9 10">
    <name type="scientific">Parasponia andersonii</name>
    <name type="common">Sponia andersonii</name>
    <dbReference type="NCBI Taxonomy" id="3476"/>
    <lineage>
        <taxon>Eukaryota</taxon>
        <taxon>Viridiplantae</taxon>
        <taxon>Streptophyta</taxon>
        <taxon>Embryophyta</taxon>
        <taxon>Tracheophyta</taxon>
        <taxon>Spermatophyta</taxon>
        <taxon>Magnoliopsida</taxon>
        <taxon>eudicotyledons</taxon>
        <taxon>Gunneridae</taxon>
        <taxon>Pentapetalae</taxon>
        <taxon>rosids</taxon>
        <taxon>fabids</taxon>
        <taxon>Rosales</taxon>
        <taxon>Cannabaceae</taxon>
        <taxon>Parasponia</taxon>
    </lineage>
</organism>
<keyword evidence="6" id="KW-0408">Iron</keyword>
<accession>A0A2P5A758</accession>
<dbReference type="STRING" id="3476.A0A2P5A758"/>
<dbReference type="GO" id="GO:0016020">
    <property type="term" value="C:membrane"/>
    <property type="evidence" value="ECO:0007669"/>
    <property type="project" value="UniProtKB-SubCell"/>
</dbReference>
<dbReference type="PANTHER" id="PTHR24282">
    <property type="entry name" value="CYTOCHROME P450 FAMILY MEMBER"/>
    <property type="match status" value="1"/>
</dbReference>